<keyword evidence="2" id="KW-0732">Signal</keyword>
<name>A0A0R0H0G2_SOYBN</name>
<gene>
    <name evidence="3" type="ORF">GLYMA_13G232300</name>
</gene>
<dbReference type="PROSITE" id="PS51257">
    <property type="entry name" value="PROKAR_LIPOPROTEIN"/>
    <property type="match status" value="1"/>
</dbReference>
<feature type="region of interest" description="Disordered" evidence="1">
    <location>
        <begin position="57"/>
        <end position="76"/>
    </location>
</feature>
<reference evidence="3 4" key="1">
    <citation type="journal article" date="2010" name="Nature">
        <title>Genome sequence of the palaeopolyploid soybean.</title>
        <authorList>
            <person name="Schmutz J."/>
            <person name="Cannon S.B."/>
            <person name="Schlueter J."/>
            <person name="Ma J."/>
            <person name="Mitros T."/>
            <person name="Nelson W."/>
            <person name="Hyten D.L."/>
            <person name="Song Q."/>
            <person name="Thelen J.J."/>
            <person name="Cheng J."/>
            <person name="Xu D."/>
            <person name="Hellsten U."/>
            <person name="May G.D."/>
            <person name="Yu Y."/>
            <person name="Sakurai T."/>
            <person name="Umezawa T."/>
            <person name="Bhattacharyya M.K."/>
            <person name="Sandhu D."/>
            <person name="Valliyodan B."/>
            <person name="Lindquist E."/>
            <person name="Peto M."/>
            <person name="Grant D."/>
            <person name="Shu S."/>
            <person name="Goodstein D."/>
            <person name="Barry K."/>
            <person name="Futrell-Griggs M."/>
            <person name="Abernathy B."/>
            <person name="Du J."/>
            <person name="Tian Z."/>
            <person name="Zhu L."/>
            <person name="Gill N."/>
            <person name="Joshi T."/>
            <person name="Libault M."/>
            <person name="Sethuraman A."/>
            <person name="Zhang X.-C."/>
            <person name="Shinozaki K."/>
            <person name="Nguyen H.T."/>
            <person name="Wing R.A."/>
            <person name="Cregan P."/>
            <person name="Specht J."/>
            <person name="Grimwood J."/>
            <person name="Rokhsar D."/>
            <person name="Stacey G."/>
            <person name="Shoemaker R.C."/>
            <person name="Jackson S.A."/>
        </authorList>
    </citation>
    <scope>NUCLEOTIDE SEQUENCE [LARGE SCALE GENOMIC DNA]</scope>
    <source>
        <strain evidence="4">cv. Williams 82</strain>
        <tissue evidence="3">Callus</tissue>
    </source>
</reference>
<accession>A0A0R0H0G2</accession>
<dbReference type="EnsemblPlants" id="KRH21315">
    <property type="protein sequence ID" value="KRH21315"/>
    <property type="gene ID" value="GLYMA_13G232300"/>
</dbReference>
<evidence type="ECO:0000313" key="3">
    <source>
        <dbReference type="EMBL" id="KRH21315.1"/>
    </source>
</evidence>
<feature type="signal peptide" evidence="2">
    <location>
        <begin position="1"/>
        <end position="24"/>
    </location>
</feature>
<evidence type="ECO:0000256" key="1">
    <source>
        <dbReference type="SAM" id="MobiDB-lite"/>
    </source>
</evidence>
<organism evidence="3">
    <name type="scientific">Glycine max</name>
    <name type="common">Soybean</name>
    <name type="synonym">Glycine hispida</name>
    <dbReference type="NCBI Taxonomy" id="3847"/>
    <lineage>
        <taxon>Eukaryota</taxon>
        <taxon>Viridiplantae</taxon>
        <taxon>Streptophyta</taxon>
        <taxon>Embryophyta</taxon>
        <taxon>Tracheophyta</taxon>
        <taxon>Spermatophyta</taxon>
        <taxon>Magnoliopsida</taxon>
        <taxon>eudicotyledons</taxon>
        <taxon>Gunneridae</taxon>
        <taxon>Pentapetalae</taxon>
        <taxon>rosids</taxon>
        <taxon>fabids</taxon>
        <taxon>Fabales</taxon>
        <taxon>Fabaceae</taxon>
        <taxon>Papilionoideae</taxon>
        <taxon>50 kb inversion clade</taxon>
        <taxon>NPAAA clade</taxon>
        <taxon>indigoferoid/millettioid clade</taxon>
        <taxon>Phaseoleae</taxon>
        <taxon>Glycine</taxon>
        <taxon>Glycine subgen. Soja</taxon>
    </lineage>
</organism>
<dbReference type="AlphaFoldDB" id="A0A0R0H0G2"/>
<dbReference type="OMA" id="FSCCESR"/>
<evidence type="ECO:0000313" key="4">
    <source>
        <dbReference type="EnsemblPlants" id="KRH21315"/>
    </source>
</evidence>
<dbReference type="Proteomes" id="UP000008827">
    <property type="component" value="Chromosome 13"/>
</dbReference>
<evidence type="ECO:0000256" key="2">
    <source>
        <dbReference type="SAM" id="SignalP"/>
    </source>
</evidence>
<reference evidence="3" key="3">
    <citation type="submission" date="2018-07" db="EMBL/GenBank/DDBJ databases">
        <title>WGS assembly of Glycine max.</title>
        <authorList>
            <person name="Schmutz J."/>
            <person name="Cannon S."/>
            <person name="Schlueter J."/>
            <person name="Ma J."/>
            <person name="Mitros T."/>
            <person name="Nelson W."/>
            <person name="Hyten D."/>
            <person name="Song Q."/>
            <person name="Thelen J."/>
            <person name="Cheng J."/>
            <person name="Xu D."/>
            <person name="Hellsten U."/>
            <person name="May G."/>
            <person name="Yu Y."/>
            <person name="Sakurai T."/>
            <person name="Umezawa T."/>
            <person name="Bhattacharyya M."/>
            <person name="Sandhu D."/>
            <person name="Valliyodan B."/>
            <person name="Lindquist E."/>
            <person name="Peto M."/>
            <person name="Grant D."/>
            <person name="Shu S."/>
            <person name="Goodstein D."/>
            <person name="Barry K."/>
            <person name="Futrell-Griggs M."/>
            <person name="Abernathy B."/>
            <person name="Du J."/>
            <person name="Tian Z."/>
            <person name="Zhu L."/>
            <person name="Gill N."/>
            <person name="Joshi T."/>
            <person name="Libault M."/>
            <person name="Sethuraman A."/>
            <person name="Zhang X."/>
            <person name="Shinozaki K."/>
            <person name="Nguyen H."/>
            <person name="Wing R."/>
            <person name="Cregan P."/>
            <person name="Specht J."/>
            <person name="Grimwood J."/>
            <person name="Rokhsar D."/>
            <person name="Stacey G."/>
            <person name="Shoemaker R."/>
            <person name="Jackson S."/>
        </authorList>
    </citation>
    <scope>NUCLEOTIDE SEQUENCE</scope>
    <source>
        <tissue evidence="3">Callus</tissue>
    </source>
</reference>
<dbReference type="InParanoid" id="A0A0R0H0G2"/>
<dbReference type="Gramene" id="KRH21315">
    <property type="protein sequence ID" value="KRH21315"/>
    <property type="gene ID" value="GLYMA_13G232300"/>
</dbReference>
<keyword evidence="5" id="KW-1185">Reference proteome</keyword>
<evidence type="ECO:0000313" key="5">
    <source>
        <dbReference type="Proteomes" id="UP000008827"/>
    </source>
</evidence>
<dbReference type="OrthoDB" id="1413556at2759"/>
<protein>
    <submittedName>
        <fullName evidence="3 4">Uncharacterized protein</fullName>
    </submittedName>
</protein>
<dbReference type="EMBL" id="CM000846">
    <property type="protein sequence ID" value="KRH21315.1"/>
    <property type="molecule type" value="Genomic_DNA"/>
</dbReference>
<feature type="chain" id="PRO_5014521475" evidence="2">
    <location>
        <begin position="25"/>
        <end position="76"/>
    </location>
</feature>
<proteinExistence type="predicted"/>
<sequence>MLKLKSSFWLCLILVFLSLSSCKSRPLGTPTSLKSFPAQDLSYGAHASLRSRFLEFQESPRKPGRLAPEGPDPKHH</sequence>
<reference evidence="4" key="2">
    <citation type="submission" date="2018-02" db="UniProtKB">
        <authorList>
            <consortium name="EnsemblPlants"/>
        </authorList>
    </citation>
    <scope>IDENTIFICATION</scope>
    <source>
        <strain evidence="4">Williams 82</strain>
    </source>
</reference>